<proteinExistence type="predicted"/>
<evidence type="ECO:0000313" key="2">
    <source>
        <dbReference type="EMBL" id="CAG4898311.1"/>
    </source>
</evidence>
<organism evidence="2 3">
    <name type="scientific">Paraburkholderia saeva</name>
    <dbReference type="NCBI Taxonomy" id="2777537"/>
    <lineage>
        <taxon>Bacteria</taxon>
        <taxon>Pseudomonadati</taxon>
        <taxon>Pseudomonadota</taxon>
        <taxon>Betaproteobacteria</taxon>
        <taxon>Burkholderiales</taxon>
        <taxon>Burkholderiaceae</taxon>
        <taxon>Paraburkholderia</taxon>
    </lineage>
</organism>
<sequence length="35" mass="3711">MLSANALTKEGVQVRPFSAAATVAIDVTLLTLFFD</sequence>
<evidence type="ECO:0000256" key="1">
    <source>
        <dbReference type="SAM" id="Phobius"/>
    </source>
</evidence>
<protein>
    <submittedName>
        <fullName evidence="2">Uncharacterized protein</fullName>
    </submittedName>
</protein>
<evidence type="ECO:0000313" key="3">
    <source>
        <dbReference type="Proteomes" id="UP000789704"/>
    </source>
</evidence>
<accession>A0A9N8RVQ8</accession>
<feature type="transmembrane region" description="Helical" evidence="1">
    <location>
        <begin position="17"/>
        <end position="34"/>
    </location>
</feature>
<keyword evidence="1" id="KW-0812">Transmembrane</keyword>
<name>A0A9N8RVQ8_9BURK</name>
<comment type="caution">
    <text evidence="2">The sequence shown here is derived from an EMBL/GenBank/DDBJ whole genome shotgun (WGS) entry which is preliminary data.</text>
</comment>
<gene>
    <name evidence="2" type="ORF">LMG31841_02601</name>
</gene>
<reference evidence="2" key="1">
    <citation type="submission" date="2021-04" db="EMBL/GenBank/DDBJ databases">
        <authorList>
            <person name="Vanwijnsberghe S."/>
        </authorList>
    </citation>
    <scope>NUCLEOTIDE SEQUENCE</scope>
    <source>
        <strain evidence="2">LMG 31841</strain>
    </source>
</reference>
<dbReference type="EMBL" id="CAJQZC010000004">
    <property type="protein sequence ID" value="CAG4898311.1"/>
    <property type="molecule type" value="Genomic_DNA"/>
</dbReference>
<keyword evidence="1" id="KW-1133">Transmembrane helix</keyword>
<keyword evidence="1" id="KW-0472">Membrane</keyword>
<dbReference type="Proteomes" id="UP000789704">
    <property type="component" value="Unassembled WGS sequence"/>
</dbReference>
<keyword evidence="3" id="KW-1185">Reference proteome</keyword>
<dbReference type="AlphaFoldDB" id="A0A9N8RVQ8"/>